<organism evidence="1 2">
    <name type="scientific">Panagrolaimus davidi</name>
    <dbReference type="NCBI Taxonomy" id="227884"/>
    <lineage>
        <taxon>Eukaryota</taxon>
        <taxon>Metazoa</taxon>
        <taxon>Ecdysozoa</taxon>
        <taxon>Nematoda</taxon>
        <taxon>Chromadorea</taxon>
        <taxon>Rhabditida</taxon>
        <taxon>Tylenchina</taxon>
        <taxon>Panagrolaimomorpha</taxon>
        <taxon>Panagrolaimoidea</taxon>
        <taxon>Panagrolaimidae</taxon>
        <taxon>Panagrolaimus</taxon>
    </lineage>
</organism>
<accession>A0A914QYJ0</accession>
<sequence>MDDFLISKDKYQSFINHISHIDKNKQYSNLYLNQNQYYPSLISNHSSTKQYNEKICEGISKILISDSLKVFENHERKSPSWNKSLDLCFNTLSVFDKSVKERKKDFKKDISNSTLSLLISAYENIKEVPQLDTLDRENVGLKRNKIDMAKQIFPGLMIQNLFEFPRQQERDHQITEPEIMGFKASQRLLDPNHHPTSSYNAGLSKAAAGSLNKNCKN</sequence>
<evidence type="ECO:0000313" key="2">
    <source>
        <dbReference type="WBParaSite" id="PDA_v2.g6980.t1"/>
    </source>
</evidence>
<dbReference type="WBParaSite" id="PDA_v2.g6980.t1">
    <property type="protein sequence ID" value="PDA_v2.g6980.t1"/>
    <property type="gene ID" value="PDA_v2.g6980"/>
</dbReference>
<dbReference type="AlphaFoldDB" id="A0A914QYJ0"/>
<evidence type="ECO:0000313" key="1">
    <source>
        <dbReference type="Proteomes" id="UP000887578"/>
    </source>
</evidence>
<dbReference type="Proteomes" id="UP000887578">
    <property type="component" value="Unplaced"/>
</dbReference>
<proteinExistence type="predicted"/>
<protein>
    <submittedName>
        <fullName evidence="2">Uncharacterized protein</fullName>
    </submittedName>
</protein>
<reference evidence="2" key="1">
    <citation type="submission" date="2022-11" db="UniProtKB">
        <authorList>
            <consortium name="WormBaseParasite"/>
        </authorList>
    </citation>
    <scope>IDENTIFICATION</scope>
</reference>
<keyword evidence="1" id="KW-1185">Reference proteome</keyword>
<name>A0A914QYJ0_9BILA</name>